<keyword evidence="1" id="KW-0472">Membrane</keyword>
<evidence type="ECO:0000256" key="1">
    <source>
        <dbReference type="SAM" id="Phobius"/>
    </source>
</evidence>
<feature type="transmembrane region" description="Helical" evidence="1">
    <location>
        <begin position="29"/>
        <end position="45"/>
    </location>
</feature>
<sequence length="94" mass="10595">MIHCIAASLLSGLLSLHYTEDLVLDMRSLLFCLISNMGNLLLCLIPNIRDFSLDLSLDLSPRRLYLVQSSLGDFFGFLLHFLPYLLRHAMQPGG</sequence>
<keyword evidence="1" id="KW-0812">Transmembrane</keyword>
<keyword evidence="3" id="KW-1185">Reference proteome</keyword>
<name>A0ABQ8VFK2_9AGAR</name>
<keyword evidence="1" id="KW-1133">Transmembrane helix</keyword>
<reference evidence="2" key="1">
    <citation type="submission" date="2022-08" db="EMBL/GenBank/DDBJ databases">
        <title>A Global Phylogenomic Analysis of the Shiitake Genus Lentinula.</title>
        <authorList>
            <consortium name="DOE Joint Genome Institute"/>
            <person name="Sierra-Patev S."/>
            <person name="Min B."/>
            <person name="Naranjo-Ortiz M."/>
            <person name="Looney B."/>
            <person name="Konkel Z."/>
            <person name="Slot J.C."/>
            <person name="Sakamoto Y."/>
            <person name="Steenwyk J.L."/>
            <person name="Rokas A."/>
            <person name="Carro J."/>
            <person name="Camarero S."/>
            <person name="Ferreira P."/>
            <person name="Molpeceres G."/>
            <person name="Ruiz-Duenas F.J."/>
            <person name="Serrano A."/>
            <person name="Henrissat B."/>
            <person name="Drula E."/>
            <person name="Hughes K.W."/>
            <person name="Mata J.L."/>
            <person name="Ishikawa N.K."/>
            <person name="Vargas-Isla R."/>
            <person name="Ushijima S."/>
            <person name="Smith C.A."/>
            <person name="Ahrendt S."/>
            <person name="Andreopoulos W."/>
            <person name="He G."/>
            <person name="Labutti K."/>
            <person name="Lipzen A."/>
            <person name="Ng V."/>
            <person name="Riley R."/>
            <person name="Sandor L."/>
            <person name="Barry K."/>
            <person name="Martinez A.T."/>
            <person name="Xiao Y."/>
            <person name="Gibbons J.G."/>
            <person name="Terashima K."/>
            <person name="Grigoriev I.V."/>
            <person name="Hibbett D.S."/>
        </authorList>
    </citation>
    <scope>NUCLEOTIDE SEQUENCE</scope>
    <source>
        <strain evidence="2">RHP3577 ss4</strain>
    </source>
</reference>
<feature type="transmembrane region" description="Helical" evidence="1">
    <location>
        <begin position="65"/>
        <end position="86"/>
    </location>
</feature>
<accession>A0ABQ8VFK2</accession>
<evidence type="ECO:0000313" key="2">
    <source>
        <dbReference type="EMBL" id="KAJ4492383.1"/>
    </source>
</evidence>
<comment type="caution">
    <text evidence="2">The sequence shown here is derived from an EMBL/GenBank/DDBJ whole genome shotgun (WGS) entry which is preliminary data.</text>
</comment>
<protein>
    <submittedName>
        <fullName evidence="2">Uncharacterized protein</fullName>
    </submittedName>
</protein>
<proteinExistence type="predicted"/>
<dbReference type="EMBL" id="JANVFT010000038">
    <property type="protein sequence ID" value="KAJ4492383.1"/>
    <property type="molecule type" value="Genomic_DNA"/>
</dbReference>
<evidence type="ECO:0000313" key="3">
    <source>
        <dbReference type="Proteomes" id="UP001150217"/>
    </source>
</evidence>
<dbReference type="Proteomes" id="UP001150217">
    <property type="component" value="Unassembled WGS sequence"/>
</dbReference>
<gene>
    <name evidence="2" type="ORF">C8R41DRAFT_832323</name>
</gene>
<organism evidence="2 3">
    <name type="scientific">Lentinula lateritia</name>
    <dbReference type="NCBI Taxonomy" id="40482"/>
    <lineage>
        <taxon>Eukaryota</taxon>
        <taxon>Fungi</taxon>
        <taxon>Dikarya</taxon>
        <taxon>Basidiomycota</taxon>
        <taxon>Agaricomycotina</taxon>
        <taxon>Agaricomycetes</taxon>
        <taxon>Agaricomycetidae</taxon>
        <taxon>Agaricales</taxon>
        <taxon>Marasmiineae</taxon>
        <taxon>Omphalotaceae</taxon>
        <taxon>Lentinula</taxon>
    </lineage>
</organism>